<proteinExistence type="predicted"/>
<dbReference type="RefSeq" id="WP_377903033.1">
    <property type="nucleotide sequence ID" value="NZ_JBHRZS010000003.1"/>
</dbReference>
<protein>
    <submittedName>
        <fullName evidence="3">IPT/TIG domain-containing protein</fullName>
    </submittedName>
</protein>
<keyword evidence="4" id="KW-1185">Reference proteome</keyword>
<name>A0ABV8AQP3_9BACT</name>
<evidence type="ECO:0000256" key="1">
    <source>
        <dbReference type="SAM" id="SignalP"/>
    </source>
</evidence>
<dbReference type="Gene3D" id="2.60.40.10">
    <property type="entry name" value="Immunoglobulins"/>
    <property type="match status" value="1"/>
</dbReference>
<keyword evidence="1" id="KW-0732">Signal</keyword>
<organism evidence="3 4">
    <name type="scientific">Algoriphagus namhaensis</name>
    <dbReference type="NCBI Taxonomy" id="915353"/>
    <lineage>
        <taxon>Bacteria</taxon>
        <taxon>Pseudomonadati</taxon>
        <taxon>Bacteroidota</taxon>
        <taxon>Cytophagia</taxon>
        <taxon>Cytophagales</taxon>
        <taxon>Cyclobacteriaceae</taxon>
        <taxon>Algoriphagus</taxon>
    </lineage>
</organism>
<dbReference type="SUPFAM" id="SSF117281">
    <property type="entry name" value="Kelch motif"/>
    <property type="match status" value="1"/>
</dbReference>
<dbReference type="Gene3D" id="2.120.10.80">
    <property type="entry name" value="Kelch-type beta propeller"/>
    <property type="match status" value="1"/>
</dbReference>
<dbReference type="SUPFAM" id="SSF81296">
    <property type="entry name" value="E set domains"/>
    <property type="match status" value="1"/>
</dbReference>
<dbReference type="Pfam" id="PF01833">
    <property type="entry name" value="TIG"/>
    <property type="match status" value="1"/>
</dbReference>
<dbReference type="InterPro" id="IPR014756">
    <property type="entry name" value="Ig_E-set"/>
</dbReference>
<dbReference type="EMBL" id="JBHRZS010000003">
    <property type="protein sequence ID" value="MFC3879014.1"/>
    <property type="molecule type" value="Genomic_DNA"/>
</dbReference>
<gene>
    <name evidence="3" type="ORF">ACFOSV_02445</name>
</gene>
<sequence length="487" mass="53909">MRRIIVLVSLVFLGFLQACEEEDPETTILITEEVLLTSGEQARLLGRLITNQAINPQDHGFYLSLDANFSSPIIVSLGPKEGPGRFIGEVTGLNIGQTYFARAFMDLGNGPEFGNTIELTTLIPGIDSYTPGFGEPGDEVFILGKNFTSDTRVFFGDQEAEVAEILFESRLRVIVPSAGNSSSVEIRVQSQDQVLTFPIAFEYQTGSYTKLANFPDEGVRLIDNIYHYKNGVFQIGLGSDRNLRFYEKIQQYDPNTNLWQEVNFSGSNRAFGFSTPNYIGGGIAVLSREPFTYNRSFWRNTPSGFVRLGDLPFDSYDQIAVELNGVLYLIGGGPQQGNAVWRYNSANDTWESIGVSPEPLSRRNVSFVYQNQLFVIGNSGTLLRVGSSMTDWQAISTFPGSLGQGFGFGEVIGIKAYIGGYSRSSEIWELNLQNLNWVSKNPIPGTAQGITAGSFAKDGFLYFMRQPDLNLTGSFPLEMYRFDPNGL</sequence>
<dbReference type="Proteomes" id="UP001595805">
    <property type="component" value="Unassembled WGS sequence"/>
</dbReference>
<evidence type="ECO:0000313" key="3">
    <source>
        <dbReference type="EMBL" id="MFC3879014.1"/>
    </source>
</evidence>
<dbReference type="InterPro" id="IPR013783">
    <property type="entry name" value="Ig-like_fold"/>
</dbReference>
<reference evidence="4" key="1">
    <citation type="journal article" date="2019" name="Int. J. Syst. Evol. Microbiol.">
        <title>The Global Catalogue of Microorganisms (GCM) 10K type strain sequencing project: providing services to taxonomists for standard genome sequencing and annotation.</title>
        <authorList>
            <consortium name="The Broad Institute Genomics Platform"/>
            <consortium name="The Broad Institute Genome Sequencing Center for Infectious Disease"/>
            <person name="Wu L."/>
            <person name="Ma J."/>
        </authorList>
    </citation>
    <scope>NUCLEOTIDE SEQUENCE [LARGE SCALE GENOMIC DNA]</scope>
    <source>
        <strain evidence="4">CCUG 60523</strain>
    </source>
</reference>
<feature type="signal peptide" evidence="1">
    <location>
        <begin position="1"/>
        <end position="18"/>
    </location>
</feature>
<dbReference type="PROSITE" id="PS51257">
    <property type="entry name" value="PROKAR_LIPOPROTEIN"/>
    <property type="match status" value="1"/>
</dbReference>
<evidence type="ECO:0000313" key="4">
    <source>
        <dbReference type="Proteomes" id="UP001595805"/>
    </source>
</evidence>
<comment type="caution">
    <text evidence="3">The sequence shown here is derived from an EMBL/GenBank/DDBJ whole genome shotgun (WGS) entry which is preliminary data.</text>
</comment>
<feature type="chain" id="PRO_5045180382" evidence="1">
    <location>
        <begin position="19"/>
        <end position="487"/>
    </location>
</feature>
<dbReference type="InterPro" id="IPR002909">
    <property type="entry name" value="IPT_dom"/>
</dbReference>
<evidence type="ECO:0000259" key="2">
    <source>
        <dbReference type="Pfam" id="PF01833"/>
    </source>
</evidence>
<dbReference type="InterPro" id="IPR015915">
    <property type="entry name" value="Kelch-typ_b-propeller"/>
</dbReference>
<dbReference type="CDD" id="cd00102">
    <property type="entry name" value="IPT"/>
    <property type="match status" value="1"/>
</dbReference>
<feature type="domain" description="IPT/TIG" evidence="2">
    <location>
        <begin position="124"/>
        <end position="203"/>
    </location>
</feature>
<accession>A0ABV8AQP3</accession>